<evidence type="ECO:0000313" key="7">
    <source>
        <dbReference type="Proteomes" id="UP000593802"/>
    </source>
</evidence>
<dbReference type="GO" id="GO:0009403">
    <property type="term" value="P:toxin biosynthetic process"/>
    <property type="evidence" value="ECO:0007669"/>
    <property type="project" value="InterPro"/>
</dbReference>
<dbReference type="EMBL" id="AP023366">
    <property type="protein sequence ID" value="BCJ88097.1"/>
    <property type="molecule type" value="Genomic_DNA"/>
</dbReference>
<protein>
    <submittedName>
        <fullName evidence="6">Putative transmembrane protein YshB</fullName>
    </submittedName>
</protein>
<name>A0A7I8DDJ6_9BACL</name>
<keyword evidence="7" id="KW-1185">Reference proteome</keyword>
<dbReference type="Pfam" id="PF02674">
    <property type="entry name" value="Colicin_V"/>
    <property type="match status" value="1"/>
</dbReference>
<gene>
    <name evidence="6" type="primary">yshB</name>
    <name evidence="6" type="ORF">skT53_30820</name>
</gene>
<dbReference type="AlphaFoldDB" id="A0A7I8DDJ6"/>
<dbReference type="GO" id="GO:0016020">
    <property type="term" value="C:membrane"/>
    <property type="evidence" value="ECO:0007669"/>
    <property type="project" value="UniProtKB-SubCell"/>
</dbReference>
<dbReference type="KEGG" id="eff:skT53_30820"/>
<evidence type="ECO:0000313" key="6">
    <source>
        <dbReference type="EMBL" id="BCJ88097.1"/>
    </source>
</evidence>
<keyword evidence="2 5" id="KW-0812">Transmembrane</keyword>
<organism evidence="6 7">
    <name type="scientific">Effusibacillus dendaii</name>
    <dbReference type="NCBI Taxonomy" id="2743772"/>
    <lineage>
        <taxon>Bacteria</taxon>
        <taxon>Bacillati</taxon>
        <taxon>Bacillota</taxon>
        <taxon>Bacilli</taxon>
        <taxon>Bacillales</taxon>
        <taxon>Alicyclobacillaceae</taxon>
        <taxon>Effusibacillus</taxon>
    </lineage>
</organism>
<feature type="transmembrane region" description="Helical" evidence="5">
    <location>
        <begin position="86"/>
        <end position="106"/>
    </location>
</feature>
<dbReference type="InterPro" id="IPR003825">
    <property type="entry name" value="Colicin-V_CvpA"/>
</dbReference>
<feature type="transmembrane region" description="Helical" evidence="5">
    <location>
        <begin position="127"/>
        <end position="148"/>
    </location>
</feature>
<dbReference type="PANTHER" id="PTHR37306">
    <property type="entry name" value="COLICIN V PRODUCTION PROTEIN"/>
    <property type="match status" value="1"/>
</dbReference>
<proteinExistence type="predicted"/>
<accession>A0A7I8DDJ6</accession>
<dbReference type="Proteomes" id="UP000593802">
    <property type="component" value="Chromosome"/>
</dbReference>
<keyword evidence="3 5" id="KW-1133">Transmembrane helix</keyword>
<reference evidence="6 7" key="1">
    <citation type="submission" date="2020-08" db="EMBL/GenBank/DDBJ databases">
        <title>Complete Genome Sequence of Effusibacillus dendaii Strain skT53, Isolated from Farmland soil.</title>
        <authorList>
            <person name="Konishi T."/>
            <person name="Kawasaki H."/>
        </authorList>
    </citation>
    <scope>NUCLEOTIDE SEQUENCE [LARGE SCALE GENOMIC DNA]</scope>
    <source>
        <strain evidence="7">skT53</strain>
    </source>
</reference>
<evidence type="ECO:0000256" key="2">
    <source>
        <dbReference type="ARBA" id="ARBA00022692"/>
    </source>
</evidence>
<evidence type="ECO:0000256" key="5">
    <source>
        <dbReference type="SAM" id="Phobius"/>
    </source>
</evidence>
<evidence type="ECO:0000256" key="3">
    <source>
        <dbReference type="ARBA" id="ARBA00022989"/>
    </source>
</evidence>
<dbReference type="PANTHER" id="PTHR37306:SF1">
    <property type="entry name" value="COLICIN V PRODUCTION PROTEIN"/>
    <property type="match status" value="1"/>
</dbReference>
<comment type="subcellular location">
    <subcellularLocation>
        <location evidence="1">Membrane</location>
        <topology evidence="1">Multi-pass membrane protein</topology>
    </subcellularLocation>
</comment>
<sequence>MTTADIILSLLLLLFVWNGYRTGLVQQIVGFVGVFAGYWVAKTYSPNVTPLLQQLGGNVLMSSSSVQKTVDSGMAPLIAPLMQNGYGVLAFILLFAVTVLVIRIVGRFLGIFVRLPGLSFLNRVSGLVVGLVIGVLVLVLVVNVGAFLPVDAVQTALQKSQIAHALQQAQISGILFGKVGK</sequence>
<evidence type="ECO:0000256" key="4">
    <source>
        <dbReference type="ARBA" id="ARBA00023136"/>
    </source>
</evidence>
<keyword evidence="4 5" id="KW-0472">Membrane</keyword>
<dbReference type="RefSeq" id="WP_200758757.1">
    <property type="nucleotide sequence ID" value="NZ_AP023366.1"/>
</dbReference>
<evidence type="ECO:0000256" key="1">
    <source>
        <dbReference type="ARBA" id="ARBA00004141"/>
    </source>
</evidence>